<feature type="transmembrane region" description="Helical" evidence="1">
    <location>
        <begin position="115"/>
        <end position="132"/>
    </location>
</feature>
<feature type="transmembrane region" description="Helical" evidence="1">
    <location>
        <begin position="185"/>
        <end position="208"/>
    </location>
</feature>
<comment type="caution">
    <text evidence="3">The sequence shown here is derived from an EMBL/GenBank/DDBJ whole genome shotgun (WGS) entry which is preliminary data.</text>
</comment>
<accession>A0A4S8NQV7</accession>
<dbReference type="InterPro" id="IPR050469">
    <property type="entry name" value="Diguanylate_Cyclase"/>
</dbReference>
<dbReference type="InterPro" id="IPR029787">
    <property type="entry name" value="Nucleotide_cyclase"/>
</dbReference>
<dbReference type="OrthoDB" id="23692at2"/>
<name>A0A4S8NQV7_9ACTN</name>
<keyword evidence="4" id="KW-1185">Reference proteome</keyword>
<feature type="transmembrane region" description="Helical" evidence="1">
    <location>
        <begin position="66"/>
        <end position="85"/>
    </location>
</feature>
<keyword evidence="1" id="KW-0812">Transmembrane</keyword>
<proteinExistence type="predicted"/>
<dbReference type="EMBL" id="STGW01000002">
    <property type="protein sequence ID" value="THV17899.1"/>
    <property type="molecule type" value="Genomic_DNA"/>
</dbReference>
<dbReference type="NCBIfam" id="TIGR00254">
    <property type="entry name" value="GGDEF"/>
    <property type="match status" value="1"/>
</dbReference>
<dbReference type="Proteomes" id="UP000307087">
    <property type="component" value="Unassembled WGS sequence"/>
</dbReference>
<dbReference type="AlphaFoldDB" id="A0A4S8NQV7"/>
<dbReference type="InterPro" id="IPR000160">
    <property type="entry name" value="GGDEF_dom"/>
</dbReference>
<reference evidence="3 4" key="1">
    <citation type="journal article" date="2009" name="Int. J. Syst. Evol. Microbiol.">
        <title>Nocardioides caeni sp. nov., isolated from wastewater.</title>
        <authorList>
            <person name="Yoon J.H."/>
            <person name="Kang S.J."/>
            <person name="Park S."/>
            <person name="Kim W."/>
            <person name="Oh T.K."/>
        </authorList>
    </citation>
    <scope>NUCLEOTIDE SEQUENCE [LARGE SCALE GENOMIC DNA]</scope>
    <source>
        <strain evidence="3 4">DSM 23134</strain>
    </source>
</reference>
<organism evidence="3 4">
    <name type="scientific">Nocardioides caeni</name>
    <dbReference type="NCBI Taxonomy" id="574700"/>
    <lineage>
        <taxon>Bacteria</taxon>
        <taxon>Bacillati</taxon>
        <taxon>Actinomycetota</taxon>
        <taxon>Actinomycetes</taxon>
        <taxon>Propionibacteriales</taxon>
        <taxon>Nocardioidaceae</taxon>
        <taxon>Nocardioides</taxon>
    </lineage>
</organism>
<evidence type="ECO:0000313" key="3">
    <source>
        <dbReference type="EMBL" id="THV17899.1"/>
    </source>
</evidence>
<protein>
    <submittedName>
        <fullName evidence="3">GGDEF domain-containing protein</fullName>
    </submittedName>
</protein>
<gene>
    <name evidence="3" type="ORF">E9934_05440</name>
</gene>
<dbReference type="PROSITE" id="PS50887">
    <property type="entry name" value="GGDEF"/>
    <property type="match status" value="1"/>
</dbReference>
<dbReference type="Pfam" id="PF00990">
    <property type="entry name" value="GGDEF"/>
    <property type="match status" value="1"/>
</dbReference>
<dbReference type="CDD" id="cd01949">
    <property type="entry name" value="GGDEF"/>
    <property type="match status" value="1"/>
</dbReference>
<keyword evidence="1" id="KW-1133">Transmembrane helix</keyword>
<dbReference type="GO" id="GO:0052621">
    <property type="term" value="F:diguanylate cyclase activity"/>
    <property type="evidence" value="ECO:0007669"/>
    <property type="project" value="TreeGrafter"/>
</dbReference>
<sequence>MLDTFTLRVAFGLVALCVLVLFYGATYRTTRAAYSGWWCASLACFITGALLFLFNGTAVQVVANPAGNVVGAMGAGCLVGGARSLGERDTTWWQLAVVPTGVLLASAAGTPSRDVWSGGAAYLAGMAVLIGWSAAEVRRVLTALDHVRPQIHFALASIALSSAAIGSFYLLRAVVFVVVGPDHPVFSIGFGSPTTTLLTLMFLVVVTYSMSALSHEQQTSELRVRATRDDLTGLLNRAEFLRTAQRQVDGLRLGSHGAVVLADLDRFKRLNDGSGHAAGDEALRAFALACEEVVGDRGLVARLGGDEFVLLTAGCPAEEIAASIVRRYADSAPSRPTVSFGIAGVARGEDVEAALARADVALYEAKQAGRDRIVTA</sequence>
<feature type="transmembrane region" description="Helical" evidence="1">
    <location>
        <begin position="92"/>
        <end position="109"/>
    </location>
</feature>
<dbReference type="InterPro" id="IPR043128">
    <property type="entry name" value="Rev_trsase/Diguanyl_cyclase"/>
</dbReference>
<feature type="domain" description="GGDEF" evidence="2">
    <location>
        <begin position="255"/>
        <end position="376"/>
    </location>
</feature>
<dbReference type="SUPFAM" id="SSF55073">
    <property type="entry name" value="Nucleotide cyclase"/>
    <property type="match status" value="1"/>
</dbReference>
<dbReference type="RefSeq" id="WP_136561834.1">
    <property type="nucleotide sequence ID" value="NZ_BAABLS010000001.1"/>
</dbReference>
<evidence type="ECO:0000313" key="4">
    <source>
        <dbReference type="Proteomes" id="UP000307087"/>
    </source>
</evidence>
<keyword evidence="1" id="KW-0472">Membrane</keyword>
<evidence type="ECO:0000256" key="1">
    <source>
        <dbReference type="SAM" id="Phobius"/>
    </source>
</evidence>
<dbReference type="PANTHER" id="PTHR45138">
    <property type="entry name" value="REGULATORY COMPONENTS OF SENSORY TRANSDUCTION SYSTEM"/>
    <property type="match status" value="1"/>
</dbReference>
<feature type="transmembrane region" description="Helical" evidence="1">
    <location>
        <begin position="6"/>
        <end position="25"/>
    </location>
</feature>
<dbReference type="PANTHER" id="PTHR45138:SF9">
    <property type="entry name" value="DIGUANYLATE CYCLASE DGCM-RELATED"/>
    <property type="match status" value="1"/>
</dbReference>
<feature type="transmembrane region" description="Helical" evidence="1">
    <location>
        <begin position="37"/>
        <end position="54"/>
    </location>
</feature>
<evidence type="ECO:0000259" key="2">
    <source>
        <dbReference type="PROSITE" id="PS50887"/>
    </source>
</evidence>
<dbReference type="Gene3D" id="3.30.70.270">
    <property type="match status" value="1"/>
</dbReference>
<dbReference type="SMART" id="SM00267">
    <property type="entry name" value="GGDEF"/>
    <property type="match status" value="1"/>
</dbReference>
<feature type="transmembrane region" description="Helical" evidence="1">
    <location>
        <begin position="153"/>
        <end position="179"/>
    </location>
</feature>